<dbReference type="AlphaFoldDB" id="A0A8S1SFQ6"/>
<dbReference type="OrthoDB" id="308872at2759"/>
<feature type="compositionally biased region" description="Basic and acidic residues" evidence="1">
    <location>
        <begin position="287"/>
        <end position="296"/>
    </location>
</feature>
<feature type="compositionally biased region" description="Polar residues" evidence="1">
    <location>
        <begin position="904"/>
        <end position="924"/>
    </location>
</feature>
<dbReference type="OMA" id="FPELEYM"/>
<sequence>MIFLIDSKSILDCRTYSIIRPHQFDVVAILEYYKQQLQSAEFKEESKTILFDKLRTLANVLFNSNKSQILRLLQVFAQNSTENKQIFQTFQDSSCSQWFIEQLYVDLVQIIFQQYLINDQQFIGVLLKKIMNLYELNLQVQSGQYKNPRSQEHYKSDMNKRCQGKNEKIIQQDQFIEQFKVQIEDCIRENNQKQVLNDAQYETQYAEKNTHPPKTTQKKQSKQQQGKQKKENFNQETNLFQSNPACSQQQGQGSSGLEIQKQQDQINDLICNIISKKSIDSENLTEEYPKQKEQSKNQDMSSIQEDIKKKEEKNQVKIDVKKEIQDQKNNQDINSMQNYQLPENEQENIVLQKYTTLEGVYELLEDQYSFDSWWPVFKAQCSQCKNKDEFFKVLQQKAPILMEKWSKTTEKSDREIIERFEEIDFEKQDYEQQNDCLIIREQDINNTVEKPQSLEINKNICTDIVNQQQENIDKSKNNQQIQSQGNQTESNHIQGSQQFINQEFIQENRFSQDFSDGGLFNLNQQQNFENQNFSDLFVLSPSKKSSANYCSDEENFLLNKGNEEENNSDLSQSDSVILDEKQTKKSLITNLEQFYKSKLVENQPQHIFPELEYMGDTEKMVDKLLSYLDFENLDIQIEDFLAQPPINPSKNLQEFVLTTYNIIKHITIHKYSTIIEVKQVDKEYLGSVIICQVNNNNKEIKKYKGPCLDIVNIITRLIAIKKLNNKFFSEGLESTSLFQIVMSIIKRLVPGKGVFKEITERYKKIKSPHDRHLDKIVLIKAQKSSPLVSTNKQNYQSDKSENKKYDLNKQSSAKRRNYDKRGQRDGQYQNRNTETNQVKNKRAKCNQSQSQNQNESNPIIQQNYYNYDEQDYSFDQSPYPQNQQTQSQYQSYSQNQYLQPSQYKKSPNYQNQPCQQGYQGTSKNQQQDYNFYQQSAQNQYAYNMPYHPNHLQQFQYQGQYQYNNQNDMHMQAYPYFLKKSQTIQKGNYKLEKHSRQQLQTQQSYSNNRQNNQYDQFHQNQQMMQSYEGYAKQNQRRYDYQQQSASQSPAYQNQGHFNQDNQYLNQPSFYQMQSQNNQRPIDCQIIQKMVTKLMGDRMH</sequence>
<feature type="region of interest" description="Disordered" evidence="1">
    <location>
        <begin position="208"/>
        <end position="231"/>
    </location>
</feature>
<dbReference type="Proteomes" id="UP000683925">
    <property type="component" value="Unassembled WGS sequence"/>
</dbReference>
<feature type="compositionally biased region" description="Low complexity" evidence="1">
    <location>
        <begin position="876"/>
        <end position="903"/>
    </location>
</feature>
<feature type="region of interest" description="Disordered" evidence="1">
    <location>
        <begin position="1032"/>
        <end position="1061"/>
    </location>
</feature>
<feature type="compositionally biased region" description="Polar residues" evidence="1">
    <location>
        <begin position="826"/>
        <end position="838"/>
    </location>
</feature>
<keyword evidence="3" id="KW-1185">Reference proteome</keyword>
<feature type="compositionally biased region" description="Low complexity" evidence="1">
    <location>
        <begin position="1039"/>
        <end position="1053"/>
    </location>
</feature>
<evidence type="ECO:0000313" key="2">
    <source>
        <dbReference type="EMBL" id="CAD8139195.1"/>
    </source>
</evidence>
<feature type="region of interest" description="Disordered" evidence="1">
    <location>
        <begin position="787"/>
        <end position="858"/>
    </location>
</feature>
<feature type="compositionally biased region" description="Basic and acidic residues" evidence="1">
    <location>
        <begin position="798"/>
        <end position="807"/>
    </location>
</feature>
<gene>
    <name evidence="2" type="ORF">POCTA_138.1.T0100278</name>
</gene>
<accession>A0A8S1SFQ6</accession>
<name>A0A8S1SFQ6_PAROT</name>
<comment type="caution">
    <text evidence="2">The sequence shown here is derived from an EMBL/GenBank/DDBJ whole genome shotgun (WGS) entry which is preliminary data.</text>
</comment>
<evidence type="ECO:0000256" key="1">
    <source>
        <dbReference type="SAM" id="MobiDB-lite"/>
    </source>
</evidence>
<reference evidence="2" key="1">
    <citation type="submission" date="2021-01" db="EMBL/GenBank/DDBJ databases">
        <authorList>
            <consortium name="Genoscope - CEA"/>
            <person name="William W."/>
        </authorList>
    </citation>
    <scope>NUCLEOTIDE SEQUENCE</scope>
</reference>
<feature type="region of interest" description="Disordered" evidence="1">
    <location>
        <begin position="871"/>
        <end position="924"/>
    </location>
</feature>
<feature type="region of interest" description="Disordered" evidence="1">
    <location>
        <begin position="286"/>
        <end position="310"/>
    </location>
</feature>
<proteinExistence type="predicted"/>
<protein>
    <submittedName>
        <fullName evidence="2">Uncharacterized protein</fullName>
    </submittedName>
</protein>
<dbReference type="EMBL" id="CAJJDP010000009">
    <property type="protein sequence ID" value="CAD8139195.1"/>
    <property type="molecule type" value="Genomic_DNA"/>
</dbReference>
<feature type="compositionally biased region" description="Low complexity" evidence="1">
    <location>
        <begin position="846"/>
        <end position="858"/>
    </location>
</feature>
<evidence type="ECO:0000313" key="3">
    <source>
        <dbReference type="Proteomes" id="UP000683925"/>
    </source>
</evidence>
<feature type="compositionally biased region" description="Polar residues" evidence="1">
    <location>
        <begin position="787"/>
        <end position="797"/>
    </location>
</feature>
<organism evidence="2 3">
    <name type="scientific">Paramecium octaurelia</name>
    <dbReference type="NCBI Taxonomy" id="43137"/>
    <lineage>
        <taxon>Eukaryota</taxon>
        <taxon>Sar</taxon>
        <taxon>Alveolata</taxon>
        <taxon>Ciliophora</taxon>
        <taxon>Intramacronucleata</taxon>
        <taxon>Oligohymenophorea</taxon>
        <taxon>Peniculida</taxon>
        <taxon>Parameciidae</taxon>
        <taxon>Paramecium</taxon>
    </lineage>
</organism>